<dbReference type="Pfam" id="PF04542">
    <property type="entry name" value="Sigma70_r2"/>
    <property type="match status" value="1"/>
</dbReference>
<accession>A0A3A6Q2H3</accession>
<dbReference type="InterPro" id="IPR007627">
    <property type="entry name" value="RNA_pol_sigma70_r2"/>
</dbReference>
<dbReference type="GO" id="GO:0006352">
    <property type="term" value="P:DNA-templated transcription initiation"/>
    <property type="evidence" value="ECO:0007669"/>
    <property type="project" value="InterPro"/>
</dbReference>
<evidence type="ECO:0000256" key="4">
    <source>
        <dbReference type="ARBA" id="ARBA00023163"/>
    </source>
</evidence>
<evidence type="ECO:0000313" key="7">
    <source>
        <dbReference type="Proteomes" id="UP000267798"/>
    </source>
</evidence>
<dbReference type="Gene3D" id="1.10.1740.10">
    <property type="match status" value="1"/>
</dbReference>
<dbReference type="PANTHER" id="PTHR43133">
    <property type="entry name" value="RNA POLYMERASE ECF-TYPE SIGMA FACTO"/>
    <property type="match status" value="1"/>
</dbReference>
<dbReference type="InterPro" id="IPR014284">
    <property type="entry name" value="RNA_pol_sigma-70_dom"/>
</dbReference>
<dbReference type="InterPro" id="IPR036388">
    <property type="entry name" value="WH-like_DNA-bd_sf"/>
</dbReference>
<reference evidence="6 7" key="1">
    <citation type="submission" date="2018-09" db="EMBL/GenBank/DDBJ databases">
        <title>Paenibacillus aracenensis nov. sp. isolated from a cave in southern Spain.</title>
        <authorList>
            <person name="Jurado V."/>
            <person name="Gutierrez-Patricio S."/>
            <person name="Gonzalez-Pimentel J.L."/>
            <person name="Miller A.Z."/>
            <person name="Laiz L."/>
            <person name="Saiz-Jimenez C."/>
        </authorList>
    </citation>
    <scope>NUCLEOTIDE SEQUENCE [LARGE SCALE GENOMIC DNA]</scope>
    <source>
        <strain evidence="6 7">JCM 19203</strain>
    </source>
</reference>
<sequence>MEEDTEAKGNSGMHSIERCHEMMDTELVRLAQSGSDTAYNVLMQRHRGRMLRWSLEVTRERHMAEDVLQDSMMRAYMLLGALREPEKFLGWMKRIVRNRAYRIVRRGGPYAKELPFAAYGSRDASSNEEETVEWRIHTLLSASRAQCRDDNPLELLLRYENEQALYRLLRLLNRKERGMLEELVFYQRTPQEIASLYDTSSANVYTTLSRSRRKLQLLTYQSKLTQYLKERSSGGEKRRSKQLGIDSLYFGEIWDSFALCVLHAIQYKDSVRYTLPEIMGRTGLAFRLQVKRTSVDAKAVRGIHWPAVYRKALRRLGYQSASIGDGGKVSSVSDKLMEAYAFVQQSLDAGHPVIVWGIRVEYFALIHGYDDQRRRFHMTGLFEGTDIPYEELGPAGSSELFVLSLGRFAEVEPIEALKAALTDVIEHAEGDESSPNTEYAYGLAAYDVWMGLLDLGKADPHEHAHLVWSTASSRYFAYQYLLELKKECAAFGMCGRALAELAGEAAASYLEALAGFQRLKTLFPFPHGGRMDRSEIRKEGVLLLRGIRDAERSGVSRLKTMLQLLT</sequence>
<name>A0A3A6Q2H3_9BACL</name>
<evidence type="ECO:0000259" key="5">
    <source>
        <dbReference type="Pfam" id="PF04542"/>
    </source>
</evidence>
<dbReference type="EMBL" id="QXQB01000002">
    <property type="protein sequence ID" value="RJX40174.1"/>
    <property type="molecule type" value="Genomic_DNA"/>
</dbReference>
<comment type="caution">
    <text evidence="6">The sequence shown here is derived from an EMBL/GenBank/DDBJ whole genome shotgun (WGS) entry which is preliminary data.</text>
</comment>
<evidence type="ECO:0000256" key="1">
    <source>
        <dbReference type="ARBA" id="ARBA00010641"/>
    </source>
</evidence>
<dbReference type="PANTHER" id="PTHR43133:SF51">
    <property type="entry name" value="RNA POLYMERASE SIGMA FACTOR"/>
    <property type="match status" value="1"/>
</dbReference>
<keyword evidence="4" id="KW-0804">Transcription</keyword>
<protein>
    <submittedName>
        <fullName evidence="6">Sigma-70 family RNA polymerase sigma factor</fullName>
    </submittedName>
</protein>
<dbReference type="GO" id="GO:0016987">
    <property type="term" value="F:sigma factor activity"/>
    <property type="evidence" value="ECO:0007669"/>
    <property type="project" value="UniProtKB-KW"/>
</dbReference>
<dbReference type="InterPro" id="IPR013325">
    <property type="entry name" value="RNA_pol_sigma_r2"/>
</dbReference>
<dbReference type="Proteomes" id="UP000267798">
    <property type="component" value="Unassembled WGS sequence"/>
</dbReference>
<dbReference type="InterPro" id="IPR039425">
    <property type="entry name" value="RNA_pol_sigma-70-like"/>
</dbReference>
<dbReference type="Gene3D" id="1.10.10.10">
    <property type="entry name" value="Winged helix-like DNA-binding domain superfamily/Winged helix DNA-binding domain"/>
    <property type="match status" value="1"/>
</dbReference>
<keyword evidence="3" id="KW-0731">Sigma factor</keyword>
<evidence type="ECO:0000313" key="6">
    <source>
        <dbReference type="EMBL" id="RJX40174.1"/>
    </source>
</evidence>
<dbReference type="OrthoDB" id="2960956at2"/>
<proteinExistence type="inferred from homology"/>
<evidence type="ECO:0000256" key="2">
    <source>
        <dbReference type="ARBA" id="ARBA00023015"/>
    </source>
</evidence>
<dbReference type="AlphaFoldDB" id="A0A3A6Q2H3"/>
<evidence type="ECO:0000256" key="3">
    <source>
        <dbReference type="ARBA" id="ARBA00023082"/>
    </source>
</evidence>
<dbReference type="InterPro" id="IPR013324">
    <property type="entry name" value="RNA_pol_sigma_r3/r4-like"/>
</dbReference>
<comment type="similarity">
    <text evidence="1">Belongs to the sigma-70 factor family. ECF subfamily.</text>
</comment>
<organism evidence="6 7">
    <name type="scientific">Paenibacillus pinisoli</name>
    <dbReference type="NCBI Taxonomy" id="1276110"/>
    <lineage>
        <taxon>Bacteria</taxon>
        <taxon>Bacillati</taxon>
        <taxon>Bacillota</taxon>
        <taxon>Bacilli</taxon>
        <taxon>Bacillales</taxon>
        <taxon>Paenibacillaceae</taxon>
        <taxon>Paenibacillus</taxon>
    </lineage>
</organism>
<dbReference type="SUPFAM" id="SSF88659">
    <property type="entry name" value="Sigma3 and sigma4 domains of RNA polymerase sigma factors"/>
    <property type="match status" value="1"/>
</dbReference>
<keyword evidence="2" id="KW-0805">Transcription regulation</keyword>
<dbReference type="NCBIfam" id="TIGR02937">
    <property type="entry name" value="sigma70-ECF"/>
    <property type="match status" value="1"/>
</dbReference>
<gene>
    <name evidence="6" type="ORF">D3P09_12495</name>
</gene>
<dbReference type="SUPFAM" id="SSF88946">
    <property type="entry name" value="Sigma2 domain of RNA polymerase sigma factors"/>
    <property type="match status" value="1"/>
</dbReference>
<feature type="domain" description="RNA polymerase sigma-70 region 2" evidence="5">
    <location>
        <begin position="42"/>
        <end position="106"/>
    </location>
</feature>
<keyword evidence="7" id="KW-1185">Reference proteome</keyword>